<dbReference type="InterPro" id="IPR036412">
    <property type="entry name" value="HAD-like_sf"/>
</dbReference>
<keyword evidence="2" id="KW-1185">Reference proteome</keyword>
<dbReference type="PANTHER" id="PTHR43434:SF26">
    <property type="entry name" value="PYROPHOSPHATASE PPAX"/>
    <property type="match status" value="1"/>
</dbReference>
<dbReference type="EMBL" id="BEXA01000002">
    <property type="protein sequence ID" value="GAY72594.1"/>
    <property type="molecule type" value="Genomic_DNA"/>
</dbReference>
<accession>A0A401FJQ4</accession>
<dbReference type="AlphaFoldDB" id="A0A401FJQ4"/>
<dbReference type="PANTHER" id="PTHR43434">
    <property type="entry name" value="PHOSPHOGLYCOLATE PHOSPHATASE"/>
    <property type="match status" value="1"/>
</dbReference>
<dbReference type="InterPro" id="IPR023214">
    <property type="entry name" value="HAD_sf"/>
</dbReference>
<evidence type="ECO:0000313" key="2">
    <source>
        <dbReference type="Proteomes" id="UP000286974"/>
    </source>
</evidence>
<dbReference type="Pfam" id="PF13419">
    <property type="entry name" value="HAD_2"/>
    <property type="match status" value="1"/>
</dbReference>
<dbReference type="InterPro" id="IPR041492">
    <property type="entry name" value="HAD_2"/>
</dbReference>
<dbReference type="SUPFAM" id="SSF56784">
    <property type="entry name" value="HAD-like"/>
    <property type="match status" value="1"/>
</dbReference>
<name>A0A401FJQ4_9LACO</name>
<dbReference type="InterPro" id="IPR050155">
    <property type="entry name" value="HAD-like_hydrolase_sf"/>
</dbReference>
<dbReference type="GO" id="GO:0006281">
    <property type="term" value="P:DNA repair"/>
    <property type="evidence" value="ECO:0007669"/>
    <property type="project" value="TreeGrafter"/>
</dbReference>
<dbReference type="STRING" id="1138822.PL11_007535"/>
<dbReference type="NCBIfam" id="TIGR01509">
    <property type="entry name" value="HAD-SF-IA-v3"/>
    <property type="match status" value="1"/>
</dbReference>
<dbReference type="GO" id="GO:0008967">
    <property type="term" value="F:phosphoglycolate phosphatase activity"/>
    <property type="evidence" value="ECO:0007669"/>
    <property type="project" value="TreeGrafter"/>
</dbReference>
<protein>
    <submittedName>
        <fullName evidence="1">Phosphatase</fullName>
    </submittedName>
</protein>
<proteinExistence type="predicted"/>
<dbReference type="GO" id="GO:0005829">
    <property type="term" value="C:cytosol"/>
    <property type="evidence" value="ECO:0007669"/>
    <property type="project" value="TreeGrafter"/>
</dbReference>
<reference evidence="1 2" key="1">
    <citation type="submission" date="2017-11" db="EMBL/GenBank/DDBJ databases">
        <title>Draft Genome Sequence of Lactobacillus curieae NBRC 111893 isolated from Koso, a Japanese sugar-Vegetable Fermented Beverage.</title>
        <authorList>
            <person name="Chiou T.Y."/>
            <person name="Oshima K."/>
            <person name="Suda W."/>
            <person name="Hattori M."/>
            <person name="Takahashi T."/>
        </authorList>
    </citation>
    <scope>NUCLEOTIDE SEQUENCE [LARGE SCALE GENOMIC DNA]</scope>
    <source>
        <strain evidence="1 2">NBRC111893</strain>
    </source>
</reference>
<comment type="caution">
    <text evidence="1">The sequence shown here is derived from an EMBL/GenBank/DDBJ whole genome shotgun (WGS) entry which is preliminary data.</text>
</comment>
<dbReference type="InterPro" id="IPR006439">
    <property type="entry name" value="HAD-SF_hydro_IA"/>
</dbReference>
<gene>
    <name evidence="1" type="ORF">NBRC111893_740</name>
</gene>
<sequence>MLQELSANNSNRLAIATSKLRKELLRDVEPFGLNDFFSAIVSSDDVEHGKPAPDMVLKGMEKLNSTKDETVYVGDTLYDLEAAHNAGVSFALAGWETKMSDQFKKY</sequence>
<evidence type="ECO:0000313" key="1">
    <source>
        <dbReference type="EMBL" id="GAY72594.1"/>
    </source>
</evidence>
<organism evidence="1 2">
    <name type="scientific">Lentilactobacillus kosonis</name>
    <dbReference type="NCBI Taxonomy" id="2810561"/>
    <lineage>
        <taxon>Bacteria</taxon>
        <taxon>Bacillati</taxon>
        <taxon>Bacillota</taxon>
        <taxon>Bacilli</taxon>
        <taxon>Lactobacillales</taxon>
        <taxon>Lactobacillaceae</taxon>
        <taxon>Lentilactobacillus</taxon>
    </lineage>
</organism>
<dbReference type="NCBIfam" id="TIGR01549">
    <property type="entry name" value="HAD-SF-IA-v1"/>
    <property type="match status" value="1"/>
</dbReference>
<dbReference type="Proteomes" id="UP000286974">
    <property type="component" value="Unassembled WGS sequence"/>
</dbReference>
<dbReference type="Gene3D" id="3.40.50.1000">
    <property type="entry name" value="HAD superfamily/HAD-like"/>
    <property type="match status" value="1"/>
</dbReference>